<comment type="subcellular location">
    <subcellularLocation>
        <location evidence="1">Endoplasmic reticulum membrane</location>
        <topology evidence="1">Multi-pass membrane protein</topology>
    </subcellularLocation>
</comment>
<evidence type="ECO:0000313" key="8">
    <source>
        <dbReference type="EMBL" id="PTU18107.1"/>
    </source>
</evidence>
<feature type="compositionally biased region" description="Polar residues" evidence="6">
    <location>
        <begin position="387"/>
        <end position="401"/>
    </location>
</feature>
<keyword evidence="3" id="KW-0256">Endoplasmic reticulum</keyword>
<keyword evidence="2 7" id="KW-0812">Transmembrane</keyword>
<comment type="caution">
    <text evidence="8">The sequence shown here is derived from an EMBL/GenBank/DDBJ whole genome shotgun (WGS) entry which is preliminary data.</text>
</comment>
<organism evidence="8 9">
    <name type="scientific">Aspergillus ochraceoroseus IBT 24754</name>
    <dbReference type="NCBI Taxonomy" id="1392256"/>
    <lineage>
        <taxon>Eukaryota</taxon>
        <taxon>Fungi</taxon>
        <taxon>Dikarya</taxon>
        <taxon>Ascomycota</taxon>
        <taxon>Pezizomycotina</taxon>
        <taxon>Eurotiomycetes</taxon>
        <taxon>Eurotiomycetidae</taxon>
        <taxon>Eurotiales</taxon>
        <taxon>Aspergillaceae</taxon>
        <taxon>Aspergillus</taxon>
        <taxon>Aspergillus subgen. Nidulantes</taxon>
    </lineage>
</organism>
<dbReference type="GO" id="GO:0015165">
    <property type="term" value="F:pyrimidine nucleotide-sugar transmembrane transporter activity"/>
    <property type="evidence" value="ECO:0007669"/>
    <property type="project" value="InterPro"/>
</dbReference>
<evidence type="ECO:0000256" key="7">
    <source>
        <dbReference type="SAM" id="Phobius"/>
    </source>
</evidence>
<feature type="compositionally biased region" description="Low complexity" evidence="6">
    <location>
        <begin position="456"/>
        <end position="470"/>
    </location>
</feature>
<sequence>MSFHIPLRTSSMNAPTSDMLSARNDQGDMRSRRMSKAQKILGTTSIALDNEYHRPPDKRTSRRPSFLNAPEITPKSFDTENILPLPHLREYRATNDPPPALQHSKKLHQSGSSSALELPADLNPSFGTTMDIIGQHSNDKTSPSFERPKGSTKDSRRKSRPPRIDLSLLFPKPQSATPPLLSPTRLMSSPSPISVTSEHSTAKAAKQGNRSPGRKLTKVPPLPRVSTRLENSHQTINGVLNSPGSPVTKSPQWVEPSTERIVQTSEMDLALEKKHDTQLTPRSNDRVRYSLLNFSSRSREQLRQGDSKSTESAPLSGKSTVSSQTTVRNMPSHHTVGDRGKETYLSAKASSGPKPQAMASLPPSSQSNLRANARKSPMVSKKSSKSALKTSDLNKSSVLCLSSSEDEDEEEDLFKPAEKVRRAQRDSVATYGESDAEICTAAAAQATKGTLRSVERPPSSSTRSSRPIPRTAKVRREPSAATTASTTAKPSSLNSQSRRSSGVPTILEPDFFHNDPIFRQMRNSTISQNTPSQSIVSHKEINRRSRLVAVTRQEEHLLEAVRQRKGKITPSLFQEALEPDRHSVISGPSRDSFYCSDTSFLRLSPGFPPPGTARTPHGASSDSEHKTTNSGASPRVSLAYSESLPSPATSGTSPLTPTLPIHRFSPLPSQKPPPRQPPPPVPEVRRQHSRRRTDSSEAIVLSSPTETSKGSNDFPIWALGWNNDRCLHQITSFVGLGGYDPWPRLPGRLGQLSITMGETVQRQPAGRVAVWRSSSWILLTAQYTTFVLLAHYSRIMPPTGGKRYLTSTAVFFSEVIKLAVSLTVALYEVSKTAPPSVPATSLLLSLTAAVFSGDSWKLAIPAGLYTLANSLQYIALSNLQAATFQVSYQLQLIVSSIFGLVLLKRTISPRKWALMLLLLLGVGLAQIPNGSLDENALEHAASHFDFPRSLEEWKSVKLNGGNLHKRSATYEGIQEDLLTATPQLNAAVGLLAAIAACGASGVAGVYFEKVLKDSVKATSLWIRNVQLAIYSIFPALFIGVVFLDGEKIATGGLFDGYNWVVWSTILVQAVGGITASFCTGCAYADSTNVASATSIVVTTVASVWLFEFEPTLSFLIGTFAVLVATYLSDNPNSGSVQVKRQVLRPPPIRIERFDKDSKSAEASPSSSPNEISIKLPSTPFLSDAGISTSRPTSPGHARIGNSRTGGGGFFK</sequence>
<dbReference type="NCBIfam" id="TIGR00803">
    <property type="entry name" value="nst"/>
    <property type="match status" value="1"/>
</dbReference>
<feature type="transmembrane region" description="Helical" evidence="7">
    <location>
        <begin position="986"/>
        <end position="1007"/>
    </location>
</feature>
<feature type="region of interest" description="Disordered" evidence="6">
    <location>
        <begin position="605"/>
        <end position="710"/>
    </location>
</feature>
<feature type="compositionally biased region" description="Basic and acidic residues" evidence="6">
    <location>
        <begin position="50"/>
        <end position="59"/>
    </location>
</feature>
<evidence type="ECO:0000256" key="4">
    <source>
        <dbReference type="ARBA" id="ARBA00022989"/>
    </source>
</evidence>
<evidence type="ECO:0000256" key="3">
    <source>
        <dbReference type="ARBA" id="ARBA00022824"/>
    </source>
</evidence>
<dbReference type="OrthoDB" id="408493at2759"/>
<dbReference type="VEuPathDB" id="FungiDB:P175DRAFT_0511556"/>
<dbReference type="GO" id="GO:0000139">
    <property type="term" value="C:Golgi membrane"/>
    <property type="evidence" value="ECO:0007669"/>
    <property type="project" value="InterPro"/>
</dbReference>
<evidence type="ECO:0000313" key="9">
    <source>
        <dbReference type="Proteomes" id="UP000244073"/>
    </source>
</evidence>
<feature type="transmembrane region" description="Helical" evidence="7">
    <location>
        <begin position="1027"/>
        <end position="1045"/>
    </location>
</feature>
<feature type="compositionally biased region" description="Polar residues" evidence="6">
    <location>
        <begin position="310"/>
        <end position="329"/>
    </location>
</feature>
<keyword evidence="4 7" id="KW-1133">Transmembrane helix</keyword>
<keyword evidence="5 7" id="KW-0472">Membrane</keyword>
<dbReference type="Proteomes" id="UP000244073">
    <property type="component" value="Unassembled WGS sequence"/>
</dbReference>
<dbReference type="GeneID" id="63815478"/>
<dbReference type="SUPFAM" id="SSF103481">
    <property type="entry name" value="Multidrug resistance efflux transporter EmrE"/>
    <property type="match status" value="1"/>
</dbReference>
<feature type="region of interest" description="Disordered" evidence="6">
    <location>
        <begin position="296"/>
        <end position="421"/>
    </location>
</feature>
<feature type="compositionally biased region" description="Polar residues" evidence="6">
    <location>
        <begin position="185"/>
        <end position="199"/>
    </location>
</feature>
<feature type="compositionally biased region" description="Low complexity" evidence="6">
    <location>
        <begin position="1160"/>
        <end position="1174"/>
    </location>
</feature>
<reference evidence="8 9" key="1">
    <citation type="journal article" date="2018" name="Proc. Natl. Acad. Sci. U.S.A.">
        <title>Linking secondary metabolites to gene clusters through genome sequencing of six diverse Aspergillus species.</title>
        <authorList>
            <person name="Kaerboelling I."/>
            <person name="Vesth T.C."/>
            <person name="Frisvad J.C."/>
            <person name="Nybo J.L."/>
            <person name="Theobald S."/>
            <person name="Kuo A."/>
            <person name="Bowyer P."/>
            <person name="Matsuda Y."/>
            <person name="Mondo S."/>
            <person name="Lyhne E.K."/>
            <person name="Kogle M.E."/>
            <person name="Clum A."/>
            <person name="Lipzen A."/>
            <person name="Salamov A."/>
            <person name="Ngan C.Y."/>
            <person name="Daum C."/>
            <person name="Chiniquy J."/>
            <person name="Barry K."/>
            <person name="LaButti K."/>
            <person name="Haridas S."/>
            <person name="Simmons B.A."/>
            <person name="Magnuson J.K."/>
            <person name="Mortensen U.H."/>
            <person name="Larsen T.O."/>
            <person name="Grigoriev I.V."/>
            <person name="Baker S.E."/>
            <person name="Andersen M.R."/>
        </authorList>
    </citation>
    <scope>NUCLEOTIDE SEQUENCE [LARGE SCALE GENOMIC DNA]</scope>
    <source>
        <strain evidence="8 9">IBT 24754</strain>
    </source>
</reference>
<evidence type="ECO:0000256" key="1">
    <source>
        <dbReference type="ARBA" id="ARBA00004477"/>
    </source>
</evidence>
<feature type="transmembrane region" description="Helical" evidence="7">
    <location>
        <begin position="1057"/>
        <end position="1077"/>
    </location>
</feature>
<dbReference type="EMBL" id="MSFN02000008">
    <property type="protein sequence ID" value="PTU18107.1"/>
    <property type="molecule type" value="Genomic_DNA"/>
</dbReference>
<name>A0A2T5LP98_9EURO</name>
<evidence type="ECO:0000256" key="5">
    <source>
        <dbReference type="ARBA" id="ARBA00023136"/>
    </source>
</evidence>
<dbReference type="AlphaFoldDB" id="A0A2T5LP98"/>
<feature type="region of interest" description="Disordered" evidence="6">
    <location>
        <begin position="1"/>
        <end position="256"/>
    </location>
</feature>
<feature type="compositionally biased region" description="Pro residues" evidence="6">
    <location>
        <begin position="669"/>
        <end position="682"/>
    </location>
</feature>
<dbReference type="InterPro" id="IPR037185">
    <property type="entry name" value="EmrE-like"/>
</dbReference>
<evidence type="ECO:0000256" key="2">
    <source>
        <dbReference type="ARBA" id="ARBA00022692"/>
    </source>
</evidence>
<proteinExistence type="predicted"/>
<protein>
    <submittedName>
        <fullName evidence="8">Uncharacterized protein</fullName>
    </submittedName>
</protein>
<dbReference type="PANTHER" id="PTHR10231">
    <property type="entry name" value="NUCLEOTIDE-SUGAR TRANSMEMBRANE TRANSPORTER"/>
    <property type="match status" value="1"/>
</dbReference>
<feature type="region of interest" description="Disordered" evidence="6">
    <location>
        <begin position="1153"/>
        <end position="1211"/>
    </location>
</feature>
<accession>A0A2T5LP98</accession>
<feature type="compositionally biased region" description="Polar residues" evidence="6">
    <location>
        <begin position="228"/>
        <end position="251"/>
    </location>
</feature>
<feature type="transmembrane region" description="Helical" evidence="7">
    <location>
        <begin position="882"/>
        <end position="903"/>
    </location>
</feature>
<dbReference type="RefSeq" id="XP_040749499.1">
    <property type="nucleotide sequence ID" value="XM_040898596.1"/>
</dbReference>
<feature type="transmembrane region" description="Helical" evidence="7">
    <location>
        <begin position="1089"/>
        <end position="1106"/>
    </location>
</feature>
<feature type="compositionally biased region" description="Polar residues" evidence="6">
    <location>
        <begin position="8"/>
        <end position="19"/>
    </location>
</feature>
<dbReference type="Pfam" id="PF04142">
    <property type="entry name" value="Nuc_sug_transp"/>
    <property type="match status" value="1"/>
</dbReference>
<feature type="compositionally biased region" description="Low complexity" evidence="6">
    <location>
        <begin position="479"/>
        <end position="501"/>
    </location>
</feature>
<feature type="compositionally biased region" description="Low complexity" evidence="6">
    <location>
        <begin position="643"/>
        <end position="660"/>
    </location>
</feature>
<dbReference type="InterPro" id="IPR007271">
    <property type="entry name" value="Nuc_sug_transpt"/>
</dbReference>
<feature type="transmembrane region" description="Helical" evidence="7">
    <location>
        <begin position="912"/>
        <end position="928"/>
    </location>
</feature>
<gene>
    <name evidence="8" type="ORF">P175DRAFT_0511556</name>
</gene>
<evidence type="ECO:0000256" key="6">
    <source>
        <dbReference type="SAM" id="MobiDB-lite"/>
    </source>
</evidence>
<feature type="compositionally biased region" description="Basic and acidic residues" evidence="6">
    <location>
        <begin position="297"/>
        <end position="309"/>
    </location>
</feature>
<feature type="region of interest" description="Disordered" evidence="6">
    <location>
        <begin position="446"/>
        <end position="508"/>
    </location>
</feature>